<proteinExistence type="predicted"/>
<accession>A0ABP7RW20</accession>
<dbReference type="RefSeq" id="WP_344874042.1">
    <property type="nucleotide sequence ID" value="NZ_BAABAL010000007.1"/>
</dbReference>
<organism evidence="2 3">
    <name type="scientific">Allokutzneria multivorans</name>
    <dbReference type="NCBI Taxonomy" id="1142134"/>
    <lineage>
        <taxon>Bacteria</taxon>
        <taxon>Bacillati</taxon>
        <taxon>Actinomycetota</taxon>
        <taxon>Actinomycetes</taxon>
        <taxon>Pseudonocardiales</taxon>
        <taxon>Pseudonocardiaceae</taxon>
        <taxon>Allokutzneria</taxon>
    </lineage>
</organism>
<keyword evidence="3" id="KW-1185">Reference proteome</keyword>
<name>A0ABP7RW20_9PSEU</name>
<protein>
    <recommendedName>
        <fullName evidence="4">Secreted protein</fullName>
    </recommendedName>
</protein>
<gene>
    <name evidence="2" type="ORF">GCM10022247_24900</name>
</gene>
<dbReference type="EMBL" id="BAABAL010000007">
    <property type="protein sequence ID" value="GAA4003083.1"/>
    <property type="molecule type" value="Genomic_DNA"/>
</dbReference>
<reference evidence="3" key="1">
    <citation type="journal article" date="2019" name="Int. J. Syst. Evol. Microbiol.">
        <title>The Global Catalogue of Microorganisms (GCM) 10K type strain sequencing project: providing services to taxonomists for standard genome sequencing and annotation.</title>
        <authorList>
            <consortium name="The Broad Institute Genomics Platform"/>
            <consortium name="The Broad Institute Genome Sequencing Center for Infectious Disease"/>
            <person name="Wu L."/>
            <person name="Ma J."/>
        </authorList>
    </citation>
    <scope>NUCLEOTIDE SEQUENCE [LARGE SCALE GENOMIC DNA]</scope>
    <source>
        <strain evidence="3">JCM 17342</strain>
    </source>
</reference>
<comment type="caution">
    <text evidence="2">The sequence shown here is derived from an EMBL/GenBank/DDBJ whole genome shotgun (WGS) entry which is preliminary data.</text>
</comment>
<evidence type="ECO:0000313" key="2">
    <source>
        <dbReference type="EMBL" id="GAA4003083.1"/>
    </source>
</evidence>
<dbReference type="Proteomes" id="UP001501747">
    <property type="component" value="Unassembled WGS sequence"/>
</dbReference>
<evidence type="ECO:0000313" key="3">
    <source>
        <dbReference type="Proteomes" id="UP001501747"/>
    </source>
</evidence>
<feature type="chain" id="PRO_5047010284" description="Secreted protein" evidence="1">
    <location>
        <begin position="30"/>
        <end position="122"/>
    </location>
</feature>
<evidence type="ECO:0000256" key="1">
    <source>
        <dbReference type="SAM" id="SignalP"/>
    </source>
</evidence>
<sequence>MSVRITAISAAVAALAASAALVLPGDAVAATGELLRPKENLECGFTRSFVADSKGWGPNAYYRHCSTDGRTVLLETRNLLKFGRACAPPHLPHQATQLPLIDGIYEPMQAVVIGTGCTPASG</sequence>
<evidence type="ECO:0008006" key="4">
    <source>
        <dbReference type="Google" id="ProtNLM"/>
    </source>
</evidence>
<keyword evidence="1" id="KW-0732">Signal</keyword>
<feature type="signal peptide" evidence="1">
    <location>
        <begin position="1"/>
        <end position="29"/>
    </location>
</feature>